<accession>A0ABS0B3U2</accession>
<dbReference type="EMBL" id="JAAEJV010000111">
    <property type="protein sequence ID" value="MBF5060265.1"/>
    <property type="molecule type" value="Genomic_DNA"/>
</dbReference>
<proteinExistence type="predicted"/>
<evidence type="ECO:0000313" key="2">
    <source>
        <dbReference type="Proteomes" id="UP001194714"/>
    </source>
</evidence>
<dbReference type="RefSeq" id="WP_194848579.1">
    <property type="nucleotide sequence ID" value="NZ_JAAEJV010000111.1"/>
</dbReference>
<sequence>MVSKILQNPLPTLVEGGKFFLKGPVLSGVAIGLTYALSNSKRVEQVARSLHPISKELSRKEAREAQTNFAERFQLALNYLLPIGTTLLIHKLATSRFPSLKFTDNFPLSTQAFIAGSAVYLNYDRIPLSSPSARTGITHGILIALFIAAAKTTAMIEKRFPSLAVPVMGSIVTGMTYKLLGREEFFSGDSVNLEKNLRNYLFIPLISMIALSLIASKASCKLSSLQKVAYLATSALSFHLSSDKIGRYQDFAEFINNNKPEGLQHEIARLFYHNDQGLTPAITQLMALLVLSGGQKLLTTTRAV</sequence>
<evidence type="ECO:0000313" key="1">
    <source>
        <dbReference type="EMBL" id="MBF5060265.1"/>
    </source>
</evidence>
<dbReference type="Proteomes" id="UP001194714">
    <property type="component" value="Unassembled WGS sequence"/>
</dbReference>
<reference evidence="1 2" key="1">
    <citation type="submission" date="2020-01" db="EMBL/GenBank/DDBJ databases">
        <title>Draft genome sequence of Cand. Neptunochlamydia vexilliferae K9.</title>
        <authorList>
            <person name="Schulz F."/>
            <person name="Koestlbacher S."/>
            <person name="Wascher F."/>
            <person name="Pizzetti I."/>
            <person name="Horn M."/>
        </authorList>
    </citation>
    <scope>NUCLEOTIDE SEQUENCE [LARGE SCALE GENOMIC DNA]</scope>
    <source>
        <strain evidence="1 2">K9</strain>
    </source>
</reference>
<protein>
    <submittedName>
        <fullName evidence="1">Uncharacterized protein</fullName>
    </submittedName>
</protein>
<organism evidence="1 2">
    <name type="scientific">Candidatus Neptunichlamydia vexilliferae</name>
    <dbReference type="NCBI Taxonomy" id="1651774"/>
    <lineage>
        <taxon>Bacteria</taxon>
        <taxon>Pseudomonadati</taxon>
        <taxon>Chlamydiota</taxon>
        <taxon>Chlamydiia</taxon>
        <taxon>Parachlamydiales</taxon>
        <taxon>Simkaniaceae</taxon>
        <taxon>Candidatus Neptunichlamydia</taxon>
    </lineage>
</organism>
<gene>
    <name evidence="1" type="ORF">NEPTK9_001798</name>
</gene>
<comment type="caution">
    <text evidence="1">The sequence shown here is derived from an EMBL/GenBank/DDBJ whole genome shotgun (WGS) entry which is preliminary data.</text>
</comment>
<name>A0ABS0B3U2_9BACT</name>
<keyword evidence="2" id="KW-1185">Reference proteome</keyword>